<keyword evidence="6" id="KW-1185">Reference proteome</keyword>
<proteinExistence type="predicted"/>
<dbReference type="PANTHER" id="PTHR10434">
    <property type="entry name" value="1-ACYL-SN-GLYCEROL-3-PHOSPHATE ACYLTRANSFERASE"/>
    <property type="match status" value="1"/>
</dbReference>
<evidence type="ECO:0000256" key="3">
    <source>
        <dbReference type="ARBA" id="ARBA00023315"/>
    </source>
</evidence>
<dbReference type="SUPFAM" id="SSF69593">
    <property type="entry name" value="Glycerol-3-phosphate (1)-acyltransferase"/>
    <property type="match status" value="1"/>
</dbReference>
<dbReference type="GO" id="GO:0016746">
    <property type="term" value="F:acyltransferase activity"/>
    <property type="evidence" value="ECO:0007669"/>
    <property type="project" value="UniProtKB-KW"/>
</dbReference>
<organism evidence="5 6">
    <name type="scientific">Sphingomonas kyungheensis</name>
    <dbReference type="NCBI Taxonomy" id="1069987"/>
    <lineage>
        <taxon>Bacteria</taxon>
        <taxon>Pseudomonadati</taxon>
        <taxon>Pseudomonadota</taxon>
        <taxon>Alphaproteobacteria</taxon>
        <taxon>Sphingomonadales</taxon>
        <taxon>Sphingomonadaceae</taxon>
        <taxon>Sphingomonas</taxon>
    </lineage>
</organism>
<keyword evidence="3 5" id="KW-0012">Acyltransferase</keyword>
<reference evidence="5 6" key="1">
    <citation type="journal article" date="2013" name="Int. J. Syst. Evol. Microbiol.">
        <title>Sphingomonas kyungheensis sp. nov., a bacterium with ginsenoside-converting activity isolated from soil of a ginseng field.</title>
        <authorList>
            <person name="Son H.M."/>
            <person name="Yang J.E."/>
            <person name="Park Y."/>
            <person name="Han C.K."/>
            <person name="Kim S.G."/>
            <person name="Kook M."/>
            <person name="Yi T.H."/>
        </authorList>
    </citation>
    <scope>NUCLEOTIDE SEQUENCE [LARGE SCALE GENOMIC DNA]</scope>
    <source>
        <strain evidence="5 6">LMG 26582</strain>
    </source>
</reference>
<dbReference type="InterPro" id="IPR002123">
    <property type="entry name" value="Plipid/glycerol_acylTrfase"/>
</dbReference>
<dbReference type="SMART" id="SM00563">
    <property type="entry name" value="PlsC"/>
    <property type="match status" value="1"/>
</dbReference>
<dbReference type="RefSeq" id="WP_336545572.1">
    <property type="nucleotide sequence ID" value="NZ_JBBBDM010000006.1"/>
</dbReference>
<evidence type="ECO:0000313" key="5">
    <source>
        <dbReference type="EMBL" id="MEI5688011.1"/>
    </source>
</evidence>
<dbReference type="Proteomes" id="UP001367771">
    <property type="component" value="Unassembled WGS sequence"/>
</dbReference>
<evidence type="ECO:0000256" key="2">
    <source>
        <dbReference type="ARBA" id="ARBA00022679"/>
    </source>
</evidence>
<accession>A0ABU8H4X7</accession>
<sequence length="240" mass="26312">MNRLRTLLFTMLFYALSVPIVLSVPVSALFGRRAVMRHAHIWAQMHRLLYRTIMGIRVRVEGKVPPGTYFFAAKHQAMFETLELQLLLGGPAMVIKRELSRIPFWGYAAMRYGGIIADREASASALRSMMRAAKALKDEGRSILIYPEGTRVAPGEQPPLQSGFAGLYRALGLPVIPVALDTGTVWPKHGPKRPGVVTIRIGEVIPPGLRREAIEARVHAAINALEPAASEEVVKASSAA</sequence>
<dbReference type="Pfam" id="PF01553">
    <property type="entry name" value="Acyltransferase"/>
    <property type="match status" value="1"/>
</dbReference>
<dbReference type="PANTHER" id="PTHR10434:SF11">
    <property type="entry name" value="1-ACYL-SN-GLYCEROL-3-PHOSPHATE ACYLTRANSFERASE"/>
    <property type="match status" value="1"/>
</dbReference>
<comment type="pathway">
    <text evidence="1">Lipid metabolism.</text>
</comment>
<dbReference type="CDD" id="cd07989">
    <property type="entry name" value="LPLAT_AGPAT-like"/>
    <property type="match status" value="1"/>
</dbReference>
<protein>
    <submittedName>
        <fullName evidence="5">Lysophospholipid acyltransferase family protein</fullName>
    </submittedName>
</protein>
<dbReference type="EMBL" id="JBBBDM010000006">
    <property type="protein sequence ID" value="MEI5688011.1"/>
    <property type="molecule type" value="Genomic_DNA"/>
</dbReference>
<evidence type="ECO:0000256" key="1">
    <source>
        <dbReference type="ARBA" id="ARBA00005189"/>
    </source>
</evidence>
<feature type="domain" description="Phospholipid/glycerol acyltransferase" evidence="4">
    <location>
        <begin position="69"/>
        <end position="183"/>
    </location>
</feature>
<keyword evidence="2" id="KW-0808">Transferase</keyword>
<name>A0ABU8H4X7_9SPHN</name>
<evidence type="ECO:0000313" key="6">
    <source>
        <dbReference type="Proteomes" id="UP001367771"/>
    </source>
</evidence>
<comment type="caution">
    <text evidence="5">The sequence shown here is derived from an EMBL/GenBank/DDBJ whole genome shotgun (WGS) entry which is preliminary data.</text>
</comment>
<evidence type="ECO:0000259" key="4">
    <source>
        <dbReference type="SMART" id="SM00563"/>
    </source>
</evidence>
<gene>
    <name evidence="5" type="ORF">V8201_13050</name>
</gene>